<dbReference type="PROSITE" id="PS51257">
    <property type="entry name" value="PROKAR_LIPOPROTEIN"/>
    <property type="match status" value="1"/>
</dbReference>
<sequence>MKKGIFTLLAFILVMGTVLAGCGSNNNNGNTGNGEETSEGAEQVFRINLSSDPPSLDPGIAQDNTSFTVLRAIYEGLTRIDAEGNVVPAVAEKWDVSKDGLTYVFKLREDVKWSNGEPVKASDFEFAWKRALAPETASPYAYQLYYLKNGAEYNAGDIADADQVGVKATGDYELTVELNAPTPYFESLVSFFTYYPLNEKHVSENPNFAADAEKMVTNGAFNISEWSHGDKIVLTKNPDFFEADQVHLTKVQMSMVEDAITELSMYQTGELDWAGRPNGEIPTDQIPALKDDPEANLQIKGIASTYYYNFNNAEEPFDNVKIRKALSMAIDRQAIIDNVTKGDQLPAFGMVSPGIQGQNGEFREEYPDKYFEENVEEAKKLLAEGLAEKGLDKLPTVNILYNTPGDGHKKIAEAIADMWRKNLGIEVELDSQEWGVFLQTRTSLNYQVSRAGWGADYNDPMTFIDMFTSTSGNNDIGFNNAEYDALVQEAYSTDDPQVRMDAMAKAEKILIEDNMAILPIYYYTGIWLQQDYVKNVVIDYSGNIDFTRGSIEK</sequence>
<accession>A0ABW1IUK8</accession>
<dbReference type="PIRSF" id="PIRSF002741">
    <property type="entry name" value="MppA"/>
    <property type="match status" value="1"/>
</dbReference>
<protein>
    <submittedName>
        <fullName evidence="6">Peptide ABC transporter substrate-binding protein</fullName>
    </submittedName>
</protein>
<dbReference type="InterPro" id="IPR039424">
    <property type="entry name" value="SBP_5"/>
</dbReference>
<dbReference type="PANTHER" id="PTHR30290:SF79">
    <property type="entry name" value="DIPEPTIDE-BINDING PROTEIN DPPE"/>
    <property type="match status" value="1"/>
</dbReference>
<dbReference type="Proteomes" id="UP001596250">
    <property type="component" value="Unassembled WGS sequence"/>
</dbReference>
<organism evidence="6 7">
    <name type="scientific">Marinicrinis lubricantis</name>
    <dbReference type="NCBI Taxonomy" id="2086470"/>
    <lineage>
        <taxon>Bacteria</taxon>
        <taxon>Bacillati</taxon>
        <taxon>Bacillota</taxon>
        <taxon>Bacilli</taxon>
        <taxon>Bacillales</taxon>
        <taxon>Paenibacillaceae</taxon>
    </lineage>
</organism>
<feature type="chain" id="PRO_5047461530" evidence="4">
    <location>
        <begin position="21"/>
        <end position="553"/>
    </location>
</feature>
<comment type="similarity">
    <text evidence="2">Belongs to the bacterial solute-binding protein 5 family.</text>
</comment>
<dbReference type="RefSeq" id="WP_379896314.1">
    <property type="nucleotide sequence ID" value="NZ_CBCSCT010000007.1"/>
</dbReference>
<reference evidence="7" key="1">
    <citation type="journal article" date="2019" name="Int. J. Syst. Evol. Microbiol.">
        <title>The Global Catalogue of Microorganisms (GCM) 10K type strain sequencing project: providing services to taxonomists for standard genome sequencing and annotation.</title>
        <authorList>
            <consortium name="The Broad Institute Genomics Platform"/>
            <consortium name="The Broad Institute Genome Sequencing Center for Infectious Disease"/>
            <person name="Wu L."/>
            <person name="Ma J."/>
        </authorList>
    </citation>
    <scope>NUCLEOTIDE SEQUENCE [LARGE SCALE GENOMIC DNA]</scope>
    <source>
        <strain evidence="7">CCM 8749</strain>
    </source>
</reference>
<proteinExistence type="inferred from homology"/>
<dbReference type="Gene3D" id="3.40.190.10">
    <property type="entry name" value="Periplasmic binding protein-like II"/>
    <property type="match status" value="1"/>
</dbReference>
<dbReference type="InterPro" id="IPR030678">
    <property type="entry name" value="Peptide/Ni-bd"/>
</dbReference>
<dbReference type="InterPro" id="IPR000914">
    <property type="entry name" value="SBP_5_dom"/>
</dbReference>
<evidence type="ECO:0000256" key="1">
    <source>
        <dbReference type="ARBA" id="ARBA00004193"/>
    </source>
</evidence>
<feature type="domain" description="Solute-binding protein family 5" evidence="5">
    <location>
        <begin position="85"/>
        <end position="474"/>
    </location>
</feature>
<dbReference type="CDD" id="cd08504">
    <property type="entry name" value="PBP2_OppA"/>
    <property type="match status" value="1"/>
</dbReference>
<gene>
    <name evidence="6" type="ORF">ACFPXP_20600</name>
</gene>
<name>A0ABW1IUK8_9BACL</name>
<dbReference type="Gene3D" id="3.10.105.10">
    <property type="entry name" value="Dipeptide-binding Protein, Domain 3"/>
    <property type="match status" value="1"/>
</dbReference>
<dbReference type="SUPFAM" id="SSF53850">
    <property type="entry name" value="Periplasmic binding protein-like II"/>
    <property type="match status" value="1"/>
</dbReference>
<evidence type="ECO:0000256" key="2">
    <source>
        <dbReference type="ARBA" id="ARBA00005695"/>
    </source>
</evidence>
<dbReference type="Pfam" id="PF00496">
    <property type="entry name" value="SBP_bac_5"/>
    <property type="match status" value="1"/>
</dbReference>
<feature type="signal peptide" evidence="4">
    <location>
        <begin position="1"/>
        <end position="20"/>
    </location>
</feature>
<evidence type="ECO:0000256" key="3">
    <source>
        <dbReference type="ARBA" id="ARBA00022729"/>
    </source>
</evidence>
<comment type="subcellular location">
    <subcellularLocation>
        <location evidence="1">Cell membrane</location>
        <topology evidence="1">Lipid-anchor</topology>
    </subcellularLocation>
</comment>
<keyword evidence="7" id="KW-1185">Reference proteome</keyword>
<dbReference type="InterPro" id="IPR023765">
    <property type="entry name" value="SBP_5_CS"/>
</dbReference>
<evidence type="ECO:0000313" key="7">
    <source>
        <dbReference type="Proteomes" id="UP001596250"/>
    </source>
</evidence>
<evidence type="ECO:0000259" key="5">
    <source>
        <dbReference type="Pfam" id="PF00496"/>
    </source>
</evidence>
<dbReference type="EMBL" id="JBHSQV010000185">
    <property type="protein sequence ID" value="MFC5988810.1"/>
    <property type="molecule type" value="Genomic_DNA"/>
</dbReference>
<dbReference type="PROSITE" id="PS01040">
    <property type="entry name" value="SBP_BACTERIAL_5"/>
    <property type="match status" value="1"/>
</dbReference>
<evidence type="ECO:0000256" key="4">
    <source>
        <dbReference type="SAM" id="SignalP"/>
    </source>
</evidence>
<keyword evidence="3 4" id="KW-0732">Signal</keyword>
<dbReference type="Gene3D" id="3.90.76.10">
    <property type="entry name" value="Dipeptide-binding Protein, Domain 1"/>
    <property type="match status" value="1"/>
</dbReference>
<comment type="caution">
    <text evidence="6">The sequence shown here is derived from an EMBL/GenBank/DDBJ whole genome shotgun (WGS) entry which is preliminary data.</text>
</comment>
<evidence type="ECO:0000313" key="6">
    <source>
        <dbReference type="EMBL" id="MFC5988810.1"/>
    </source>
</evidence>
<dbReference type="PANTHER" id="PTHR30290">
    <property type="entry name" value="PERIPLASMIC BINDING COMPONENT OF ABC TRANSPORTER"/>
    <property type="match status" value="1"/>
</dbReference>